<dbReference type="KEGG" id="mmad:MMJJ_05580"/>
<dbReference type="PANTHER" id="PTHR13593:SF113">
    <property type="entry name" value="SI:DKEY-266F7.9"/>
    <property type="match status" value="1"/>
</dbReference>
<evidence type="ECO:0000313" key="2">
    <source>
        <dbReference type="EMBL" id="AVB75975.1"/>
    </source>
</evidence>
<sequence length="478" mass="56425">MEEKEVNLKNNKINSNPKISIENSGISEIPRGNNWMNFIPDNVKLSQMSIPGTHDSCAYQGGELAQTQDYNLKEQLENGIRFLDVRGRHIEDVITIHHGPIYLNQNLGDVLNRCYEFLNNNPSETILFSLKKEYEDSKNTESYYQTIMNKYYNSSKWYVGDDIPNLGDVRGKIVLLRRFSFEDGDKNNNAYPVFGINLQSGWKDDQTFSTPIAEVQDEYKIPEKILWDDVSEKLDAINTFFNKSIASHNYEKLYLNFSSGHMYLFDVIPIAGMRTIADEINPKVSTFYENNKFVKDLSCIVIMDFPTIGNMEDIYWQSLRKHFPIYKIDVQILNEYQNEYMYAADYKPFDKDRRRVFTWRPGTKVNQGDWLLIPVAREDNCYYIYNTKQSEYLYAADYKPFDKDRRRVFTWRPGGIPTAGKWEIQFLDDTKTRCYIRNVYQNEYLYAADYKPFDKDRRRVFTWRPGTKVTQGVWKIIH</sequence>
<dbReference type="SMART" id="SM00148">
    <property type="entry name" value="PLCXc"/>
    <property type="match status" value="1"/>
</dbReference>
<proteinExistence type="predicted"/>
<dbReference type="CDD" id="cd23667">
    <property type="entry name" value="beta-trefoil_Ricin_CqDVP-like"/>
    <property type="match status" value="1"/>
</dbReference>
<dbReference type="GO" id="GO:0006629">
    <property type="term" value="P:lipid metabolic process"/>
    <property type="evidence" value="ECO:0007669"/>
    <property type="project" value="InterPro"/>
</dbReference>
<dbReference type="SUPFAM" id="SSF50370">
    <property type="entry name" value="Ricin B-like lectins"/>
    <property type="match status" value="1"/>
</dbReference>
<dbReference type="Gene3D" id="3.20.20.190">
    <property type="entry name" value="Phosphatidylinositol (PI) phosphodiesterase"/>
    <property type="match status" value="1"/>
</dbReference>
<protein>
    <submittedName>
        <fullName evidence="2">1-phosphatidylinositol phosphodiesterase</fullName>
        <ecNumber evidence="2">4.6.1.13</ecNumber>
    </submittedName>
</protein>
<dbReference type="PROSITE" id="PS50007">
    <property type="entry name" value="PIPLC_X_DOMAIN"/>
    <property type="match status" value="1"/>
</dbReference>
<dbReference type="InterPro" id="IPR017946">
    <property type="entry name" value="PLC-like_Pdiesterase_TIM-brl"/>
</dbReference>
<organism evidence="2 3">
    <name type="scientific">Methanococcus maripaludis</name>
    <name type="common">Methanococcus deltae</name>
    <dbReference type="NCBI Taxonomy" id="39152"/>
    <lineage>
        <taxon>Archaea</taxon>
        <taxon>Methanobacteriati</taxon>
        <taxon>Methanobacteriota</taxon>
        <taxon>Methanomada group</taxon>
        <taxon>Methanococci</taxon>
        <taxon>Methanococcales</taxon>
        <taxon>Methanococcaceae</taxon>
        <taxon>Methanococcus</taxon>
    </lineage>
</organism>
<keyword evidence="2" id="KW-0456">Lyase</keyword>
<evidence type="ECO:0000313" key="3">
    <source>
        <dbReference type="Proteomes" id="UP000239462"/>
    </source>
</evidence>
<evidence type="ECO:0000259" key="1">
    <source>
        <dbReference type="SMART" id="SM00148"/>
    </source>
</evidence>
<gene>
    <name evidence="2" type="ORF">MMJJ_05580</name>
</gene>
<dbReference type="InterPro" id="IPR035992">
    <property type="entry name" value="Ricin_B-like_lectins"/>
</dbReference>
<dbReference type="InterPro" id="IPR051057">
    <property type="entry name" value="PI-PLC_domain"/>
</dbReference>
<dbReference type="EC" id="4.6.1.13" evidence="2"/>
<dbReference type="EMBL" id="CP026606">
    <property type="protein sequence ID" value="AVB75975.1"/>
    <property type="molecule type" value="Genomic_DNA"/>
</dbReference>
<name>A0A2L1C9E1_METMI</name>
<dbReference type="InterPro" id="IPR000909">
    <property type="entry name" value="PLipase_C_PInositol-sp_X_dom"/>
</dbReference>
<dbReference type="GeneID" id="36101650"/>
<feature type="domain" description="Phosphatidylinositol-specific phospholipase C X" evidence="1">
    <location>
        <begin position="45"/>
        <end position="178"/>
    </location>
</feature>
<reference evidence="3" key="1">
    <citation type="journal article" date="2018" name="Genome Announc.">
        <title>Complete Genome Sequence of the Methanococcus maripaludis Type Strain JJ (DSM 2067), a Model for Selenoprotein Synthesis in Archaea.</title>
        <authorList>
            <person name="Poehlein A."/>
            <person name="Heym D."/>
            <person name="Quitzke V."/>
            <person name="Fersch J."/>
            <person name="Daniel R."/>
            <person name="Rother M."/>
        </authorList>
    </citation>
    <scope>NUCLEOTIDE SEQUENCE [LARGE SCALE GENOMIC DNA]</scope>
    <source>
        <strain evidence="3">DSM 2067</strain>
    </source>
</reference>
<dbReference type="GO" id="GO:0008081">
    <property type="term" value="F:phosphoric diester hydrolase activity"/>
    <property type="evidence" value="ECO:0007669"/>
    <property type="project" value="InterPro"/>
</dbReference>
<dbReference type="SUPFAM" id="SSF51695">
    <property type="entry name" value="PLC-like phosphodiesterases"/>
    <property type="match status" value="1"/>
</dbReference>
<dbReference type="AlphaFoldDB" id="A0A2L1C9E1"/>
<dbReference type="CDD" id="cd08586">
    <property type="entry name" value="PI-PLCc_BcPLC_like"/>
    <property type="match status" value="1"/>
</dbReference>
<dbReference type="Proteomes" id="UP000239462">
    <property type="component" value="Chromosome"/>
</dbReference>
<dbReference type="RefSeq" id="WP_158658963.1">
    <property type="nucleotide sequence ID" value="NZ_CP026606.1"/>
</dbReference>
<accession>A0A2L1C9E1</accession>
<dbReference type="GO" id="GO:0004436">
    <property type="term" value="F:phosphatidylinositol diacylglycerol-lyase activity"/>
    <property type="evidence" value="ECO:0007669"/>
    <property type="project" value="UniProtKB-EC"/>
</dbReference>
<dbReference type="Pfam" id="PF00388">
    <property type="entry name" value="PI-PLC-X"/>
    <property type="match status" value="1"/>
</dbReference>
<dbReference type="PANTHER" id="PTHR13593">
    <property type="match status" value="1"/>
</dbReference>